<dbReference type="EMBL" id="CP025938">
    <property type="protein sequence ID" value="AUS04993.1"/>
    <property type="molecule type" value="Genomic_DNA"/>
</dbReference>
<name>A0A2I7SGG6_9FLAO</name>
<keyword evidence="2" id="KW-1185">Reference proteome</keyword>
<sequence>MLWHRFRFYLAVILEIFLTKNSMAQTEFFGEFGVHKTFKIKELWVINIESNYKHAYQLTKWRRIGLSGGISRHFGKHVTLLFGISNNYRFDPKLGDFYELSPALGADFKLPITSNLAISQRSKVESKNFFISKHVHYFRARLRIELAYKFNNPNWSMNTGYEWYFLKNPINNERFPSSREFNLTIKKKIRNGHALGLTYLRNVFLPHSDNVGVNGNTISLWYEF</sequence>
<dbReference type="AlphaFoldDB" id="A0A2I7SGG6"/>
<dbReference type="Proteomes" id="UP000236592">
    <property type="component" value="Chromosome"/>
</dbReference>
<dbReference type="Pfam" id="PF10677">
    <property type="entry name" value="DUF2490"/>
    <property type="match status" value="1"/>
</dbReference>
<evidence type="ECO:0000313" key="2">
    <source>
        <dbReference type="Proteomes" id="UP000236592"/>
    </source>
</evidence>
<organism evidence="1 2">
    <name type="scientific">Pseudotamlana carrageenivorans</name>
    <dbReference type="NCBI Taxonomy" id="2069432"/>
    <lineage>
        <taxon>Bacteria</taxon>
        <taxon>Pseudomonadati</taxon>
        <taxon>Bacteroidota</taxon>
        <taxon>Flavobacteriia</taxon>
        <taxon>Flavobacteriales</taxon>
        <taxon>Flavobacteriaceae</taxon>
        <taxon>Pseudotamlana</taxon>
    </lineage>
</organism>
<protein>
    <recommendedName>
        <fullName evidence="3">DUF2490 domain-containing protein</fullName>
    </recommendedName>
</protein>
<proteinExistence type="predicted"/>
<accession>A0A2I7SGG6</accession>
<evidence type="ECO:0000313" key="1">
    <source>
        <dbReference type="EMBL" id="AUS04993.1"/>
    </source>
</evidence>
<dbReference type="KEGG" id="taj:C1A40_05715"/>
<dbReference type="InterPro" id="IPR019619">
    <property type="entry name" value="DUF2490"/>
</dbReference>
<reference evidence="2" key="1">
    <citation type="submission" date="2018-01" db="EMBL/GenBank/DDBJ databases">
        <title>Complete genome of Tamlana sp. UJ94.</title>
        <authorList>
            <person name="Jung J."/>
            <person name="Chung D."/>
            <person name="Bae S.S."/>
            <person name="Baek K."/>
        </authorList>
    </citation>
    <scope>NUCLEOTIDE SEQUENCE [LARGE SCALE GENOMIC DNA]</scope>
    <source>
        <strain evidence="2">UJ94</strain>
    </source>
</reference>
<gene>
    <name evidence="1" type="ORF">C1A40_05715</name>
</gene>
<evidence type="ECO:0008006" key="3">
    <source>
        <dbReference type="Google" id="ProtNLM"/>
    </source>
</evidence>